<dbReference type="Pfam" id="PF17132">
    <property type="entry name" value="Glyco_hydro_106"/>
    <property type="match status" value="2"/>
</dbReference>
<gene>
    <name evidence="1" type="ORF">J6I44_00445</name>
</gene>
<dbReference type="SUPFAM" id="SSF49785">
    <property type="entry name" value="Galactose-binding domain-like"/>
    <property type="match status" value="1"/>
</dbReference>
<comment type="caution">
    <text evidence="1">The sequence shown here is derived from an EMBL/GenBank/DDBJ whole genome shotgun (WGS) entry which is preliminary data.</text>
</comment>
<dbReference type="Proteomes" id="UP001207918">
    <property type="component" value="Unassembled WGS sequence"/>
</dbReference>
<dbReference type="EMBL" id="JAGGJA010000001">
    <property type="protein sequence ID" value="MCW9705294.1"/>
    <property type="molecule type" value="Genomic_DNA"/>
</dbReference>
<evidence type="ECO:0008006" key="3">
    <source>
        <dbReference type="Google" id="ProtNLM"/>
    </source>
</evidence>
<dbReference type="InterPro" id="IPR053161">
    <property type="entry name" value="Ulvan_degrading_GH"/>
</dbReference>
<dbReference type="PANTHER" id="PTHR36848:SF2">
    <property type="entry name" value="SECRETED PROTEIN"/>
    <property type="match status" value="1"/>
</dbReference>
<organism evidence="1 2">
    <name type="scientific">Fodinibius salsisoli</name>
    <dbReference type="NCBI Taxonomy" id="2820877"/>
    <lineage>
        <taxon>Bacteria</taxon>
        <taxon>Pseudomonadati</taxon>
        <taxon>Balneolota</taxon>
        <taxon>Balneolia</taxon>
        <taxon>Balneolales</taxon>
        <taxon>Balneolaceae</taxon>
        <taxon>Fodinibius</taxon>
    </lineage>
</organism>
<dbReference type="RefSeq" id="WP_265763957.1">
    <property type="nucleotide sequence ID" value="NZ_JAGGJA010000001.1"/>
</dbReference>
<proteinExistence type="predicted"/>
<dbReference type="NCBIfam" id="NF045579">
    <property type="entry name" value="rhamnoside_JR"/>
    <property type="match status" value="1"/>
</dbReference>
<evidence type="ECO:0000313" key="2">
    <source>
        <dbReference type="Proteomes" id="UP001207918"/>
    </source>
</evidence>
<reference evidence="1 2" key="1">
    <citation type="submission" date="2021-03" db="EMBL/GenBank/DDBJ databases">
        <title>Aliifodinibius sp. nov., a new bacterium isolated from saline soil.</title>
        <authorList>
            <person name="Galisteo C."/>
            <person name="De La Haba R."/>
            <person name="Sanchez-Porro C."/>
            <person name="Ventosa A."/>
        </authorList>
    </citation>
    <scope>NUCLEOTIDE SEQUENCE [LARGE SCALE GENOMIC DNA]</scope>
    <source>
        <strain evidence="1 2">1BSP15-2V2</strain>
    </source>
</reference>
<protein>
    <recommendedName>
        <fullName evidence="3">Alpha-L-rhamnosidase</fullName>
    </recommendedName>
</protein>
<keyword evidence="2" id="KW-1185">Reference proteome</keyword>
<sequence length="980" mass="109975">MANQNFDHMLATKKIEKFFFKGLLTAFLLFSFGLDGYAQTEPTWPEITEENKPWTRWWWQGNAVDKANLSSDLEQLKNVNIGGVEITPIYGVAGYEDQFINYLSSDWMDMLEHTLREGDRLGLGIDMATGTGWPFGGPWTEQEHASKNLRYKILDVEGGQNIQRDLTYMQEPMLGMIGKRFNDPDQKQAEERDLTIKDIKEPVSANENLQSLAISQLRYEKPLELQTVMAYSGDGKIVDLTENVDGDSKLSWQAPQGNWILYALYQGWHGKMVERAAPGGEGLVIDHFSQEALDDYLSKFDQAFEGQDISSLRAFFNDSYEVDDASGEAAWTPKLFEEFKQRRGYDLRNHLPALLDEERDGAESERVRTDFRETISDLLLDRFTRPWQSWAKDNQAVIRNQAHGSPANILDLYASSDIPETEGTDIMRAKMASSAANVTGKPLIAAEAATWLDEHFQATLAETKTAVDRYFISGVNHIVYHGTAYSPDEARWPGWLFYAAVHYQPANPFWDHFEAFNSYVGRVQSFLQSGNADNDVLLYYPIHDRWAEPGRAMLQHFDGGIDEQFEGTAFKEAADLMQEEGYTFDFVSDRQITASESSGEAINTEGGTYKTILVPAVEYMPLGTLENILRLAQGGSTILMYKGLPKKVTGLSNLEKNKKAFKEQLGQLEFTDSGQLQSASLGKGKVLLSDDLSLLLSEGKIHREQMTDQGLEFVRRASKDGHHYFVTNWSEKQVDGWVPLSVEASSAAIFDPMQNGKGYAKMKKGSEGSTRIYLQLEPGESRIVKTFSGETHSTTYNYLAVTGEPKAIEGDWTIEFLEGGPVIPDEITTDNLQSWTKFEGSEYHNFSGTAQYTIEFEVPSHEGAGWQLDLGKVSESASVTVNGEEVGTVIGAPYQLFIPATLIDDSGSSTLTVEVASSMENRIAYMERENIFWKKFYNVNFPARLGENRNESGLFDASEWKPQESGLLGPVQLTPVKSVE</sequence>
<accession>A0ABT3PJD2</accession>
<dbReference type="PANTHER" id="PTHR36848">
    <property type="entry name" value="DNA-BINDING PROTEIN (PUTATIVE SECRETED PROTEIN)-RELATED"/>
    <property type="match status" value="1"/>
</dbReference>
<evidence type="ECO:0000313" key="1">
    <source>
        <dbReference type="EMBL" id="MCW9705294.1"/>
    </source>
</evidence>
<name>A0ABT3PJD2_9BACT</name>
<dbReference type="InterPro" id="IPR008979">
    <property type="entry name" value="Galactose-bd-like_sf"/>
</dbReference>
<dbReference type="Gene3D" id="2.60.120.260">
    <property type="entry name" value="Galactose-binding domain-like"/>
    <property type="match status" value="1"/>
</dbReference>